<proteinExistence type="predicted"/>
<accession>A0A244ESX7</accession>
<evidence type="ECO:0000313" key="2">
    <source>
        <dbReference type="EMBL" id="OUM07631.1"/>
    </source>
</evidence>
<gene>
    <name evidence="2" type="ORF">BW686_09225</name>
</gene>
<name>A0A244ESX7_PSESX</name>
<reference evidence="2 3" key="1">
    <citation type="submission" date="2017-01" db="EMBL/GenBank/DDBJ databases">
        <authorList>
            <person name="Mah S.A."/>
            <person name="Swanson W.J."/>
            <person name="Moy G.W."/>
            <person name="Vacquier V.D."/>
        </authorList>
    </citation>
    <scope>NUCLEOTIDE SEQUENCE [LARGE SCALE GENOMIC DNA]</scope>
    <source>
        <strain evidence="2">PDD-32b-74</strain>
    </source>
</reference>
<evidence type="ECO:0000313" key="3">
    <source>
        <dbReference type="Proteomes" id="UP000195128"/>
    </source>
</evidence>
<dbReference type="Pfam" id="PF00004">
    <property type="entry name" value="AAA"/>
    <property type="match status" value="1"/>
</dbReference>
<dbReference type="SUPFAM" id="SSF52540">
    <property type="entry name" value="P-loop containing nucleoside triphosphate hydrolases"/>
    <property type="match status" value="1"/>
</dbReference>
<dbReference type="Gene3D" id="3.40.50.300">
    <property type="entry name" value="P-loop containing nucleotide triphosphate hydrolases"/>
    <property type="match status" value="1"/>
</dbReference>
<sequence>MSKAGIQSNRGDGYQTLVAFEWALSVLSDPDYQWLEVDSVSCSVDDLVIGKVNGIKIYCQCKKNQALHKSWSTADLADELRKAISLLANDPTAEIRFYSRSAFGDLSRLREYSTNYADETTYQSNLGKALLESDTELGSLLVEQASNLSTYQFLRRTTFEISPELDRMEAFLRERLCRLVSNGAAAYNTLWTRLDYLGMRIIGHGESSATQHRLSKDNLKVLLDDAGSMLTPPMDMVKVRTAFKSTSAIGRSWRRDIGSESLSNPSVNELIEAIEAKHGSILLTGLPGSGKTCVMLAVQEALEQRAQTRVDLLPLFIQSREFADIVTAQDRQALGLPEHWVEGAARMAEDAHVVVIIDSLDVLSIAREHSVLAYFLAQIDRLLLVPNITVVTACRDFDCHYDRRIAQRSWGTKITCRPLQWDTEIAPPLVKLGIEASAIDTTTRELICNPRELALFVELAQQGGIFNVVTSQALAQRYLATTVQANSALGDAAMQAIEAIATEMLTLRSLAVPRQRFTASQDIQRALLSNNVLHETQDGQLTFGHQTLLDVLVISGAVRQAVTLNAFIQRLPPVPFVRPSIRSFVTQLTTGDRREFRKQLRTVLTGNNAFHIRRLVAETFTEQPPHDDDWLLILDLRNQHRDVFQVIYTQAARVEWHHFWMRHLVPFLKDTRDVDGLTMHVHRVSQWKNDDAVGVFAFWSEVLTLDGVDNAQLTNSIAHAVTQVHADHSAVLVPLLVELLKLPRQEHTFLGHALARCVKDGGMDDTVLWRYVAGEVTDEDVLAHSFDKKLHCQPHEFGTSNNSFLADRMRKSTALLDLAIASIERWSQVKNSRYGEAPKSLWSGFLHQTSYNDAHTQTEHWHLDSERILLDAVETAIVHHASAQSSWWKSNSERLCFSTEGALSYFAILACMAAPATNLDVIGRMLCNKKLLDSALSYELGTLIHITFLHLDAATQDAIHSTVLTLHRETTSDPKHHAWILRDQAQLILTIPCHLRSADAQGVLDECEKEIWPLIRQPDIHMRGGMVSAPFSFEVFLGASDDSVLGLLDHYKAYARSSFDDFLMGGEREVGSQLCEAASRHPTRFMELLSANWERIPDRFRDYLMEGIATYLAYRYGNLQVNGTWLPEDEPSATALAQHILNELETHPSHWHHNRVASKAIESCAHVVELPQDATRLVSLAADFSTLLEESSISGDSVDLVTAGINMVKGRAAEALMILANQLEKNGVPWPQFLPNALRLFAADPHPAIRALLLRRMSYLQSHHPELGWELFGLTMQEKCPGLWPIAESSLYYAYFQKFEIVALWLARIYHDGSNKDFETWGRISALAALSKRLDFSSLLVKISAGETVEAWCGAASVWTHSDNIQQHREQCLAGLKAGLNAENHYAVAVARKFCNLFQGTAPLVAVPIKLIRRCLFLLATEADSARNDIYGFNAWLNAMSLRDPMYALEATEIYLDFVRQATPYLYDHESNFTQLLTRLFAQAEEQEESDGGAMLQRVIATQDLLLTLGVDGINDWLKAAERR</sequence>
<dbReference type="OrthoDB" id="8889741at2"/>
<dbReference type="GO" id="GO:0016887">
    <property type="term" value="F:ATP hydrolysis activity"/>
    <property type="evidence" value="ECO:0007669"/>
    <property type="project" value="InterPro"/>
</dbReference>
<protein>
    <submittedName>
        <fullName evidence="2">ATP-binding protein</fullName>
    </submittedName>
</protein>
<comment type="caution">
    <text evidence="2">The sequence shown here is derived from an EMBL/GenBank/DDBJ whole genome shotgun (WGS) entry which is preliminary data.</text>
</comment>
<dbReference type="EMBL" id="MTSA01000006">
    <property type="protein sequence ID" value="OUM07631.1"/>
    <property type="molecule type" value="Genomic_DNA"/>
</dbReference>
<dbReference type="InterPro" id="IPR003959">
    <property type="entry name" value="ATPase_AAA_core"/>
</dbReference>
<dbReference type="GO" id="GO:0005524">
    <property type="term" value="F:ATP binding"/>
    <property type="evidence" value="ECO:0007669"/>
    <property type="project" value="UniProtKB-KW"/>
</dbReference>
<dbReference type="RefSeq" id="WP_084916016.1">
    <property type="nucleotide sequence ID" value="NZ_MTSA01000006.1"/>
</dbReference>
<dbReference type="InterPro" id="IPR027417">
    <property type="entry name" value="P-loop_NTPase"/>
</dbReference>
<organism evidence="2 3">
    <name type="scientific">Pseudomonas syringae</name>
    <dbReference type="NCBI Taxonomy" id="317"/>
    <lineage>
        <taxon>Bacteria</taxon>
        <taxon>Pseudomonadati</taxon>
        <taxon>Pseudomonadota</taxon>
        <taxon>Gammaproteobacteria</taxon>
        <taxon>Pseudomonadales</taxon>
        <taxon>Pseudomonadaceae</taxon>
        <taxon>Pseudomonas</taxon>
    </lineage>
</organism>
<evidence type="ECO:0000259" key="1">
    <source>
        <dbReference type="Pfam" id="PF00004"/>
    </source>
</evidence>
<keyword evidence="2" id="KW-0547">Nucleotide-binding</keyword>
<feature type="domain" description="ATPase AAA-type core" evidence="1">
    <location>
        <begin position="281"/>
        <end position="398"/>
    </location>
</feature>
<dbReference type="Proteomes" id="UP000195128">
    <property type="component" value="Unassembled WGS sequence"/>
</dbReference>
<keyword evidence="2" id="KW-0067">ATP-binding</keyword>